<name>A0A3B6I0Y9_WHEAT</name>
<sequence>MLSSAPDLDGGPGPRRAAGWSRLLRSLVRHEVSADAGSAARWLMSRGFMRSSAQISLSLAALLVCEGQDEVAVAVQERSAWPRWVAVGGGGAGDVLAVGCGEDCRSVAVGSGALFRSCRGILAQDHPYLASLLARVDHDEQ</sequence>
<dbReference type="AlphaFoldDB" id="A0A3B6I0Y9"/>
<reference evidence="1" key="1">
    <citation type="submission" date="2018-08" db="EMBL/GenBank/DDBJ databases">
        <authorList>
            <person name="Rossello M."/>
        </authorList>
    </citation>
    <scope>NUCLEOTIDE SEQUENCE [LARGE SCALE GENOMIC DNA]</scope>
    <source>
        <strain evidence="1">cv. Chinese Spring</strain>
    </source>
</reference>
<dbReference type="Gramene" id="TraesWEE_scaffold_003877_01G000700.1">
    <property type="protein sequence ID" value="TraesWEE_scaffold_003877_01G000700.1"/>
    <property type="gene ID" value="TraesWEE_scaffold_003877_01G000700"/>
</dbReference>
<evidence type="ECO:0000313" key="1">
    <source>
        <dbReference type="EnsemblPlants" id="TraesCS4A02G345800.1.cds1"/>
    </source>
</evidence>
<dbReference type="EnsemblPlants" id="TraesCS4A02G345800.1">
    <property type="protein sequence ID" value="TraesCS4A02G345800.1.cds1"/>
    <property type="gene ID" value="TraesCS4A02G345800"/>
</dbReference>
<dbReference type="Gramene" id="TraesSTA4A03G02161170.1">
    <property type="protein sequence ID" value="TraesSTA4A03G02161170.1.CDS1"/>
    <property type="gene ID" value="TraesSTA4A03G02161170"/>
</dbReference>
<organism evidence="1">
    <name type="scientific">Triticum aestivum</name>
    <name type="common">Wheat</name>
    <dbReference type="NCBI Taxonomy" id="4565"/>
    <lineage>
        <taxon>Eukaryota</taxon>
        <taxon>Viridiplantae</taxon>
        <taxon>Streptophyta</taxon>
        <taxon>Embryophyta</taxon>
        <taxon>Tracheophyta</taxon>
        <taxon>Spermatophyta</taxon>
        <taxon>Magnoliopsida</taxon>
        <taxon>Liliopsida</taxon>
        <taxon>Poales</taxon>
        <taxon>Poaceae</taxon>
        <taxon>BOP clade</taxon>
        <taxon>Pooideae</taxon>
        <taxon>Triticodae</taxon>
        <taxon>Triticeae</taxon>
        <taxon>Triticinae</taxon>
        <taxon>Triticum</taxon>
    </lineage>
</organism>
<evidence type="ECO:0000313" key="2">
    <source>
        <dbReference type="Proteomes" id="UP000019116"/>
    </source>
</evidence>
<proteinExistence type="predicted"/>
<protein>
    <submittedName>
        <fullName evidence="1">Uncharacterized protein</fullName>
    </submittedName>
</protein>
<dbReference type="Gramene" id="TraesCS4A03G0859000.1">
    <property type="protein sequence ID" value="TraesCS4A03G0859000.1.CDS1"/>
    <property type="gene ID" value="TraesCS4A03G0859000"/>
</dbReference>
<dbReference type="Gramene" id="TraesCAD_scaffold_013375_01G000300.1">
    <property type="protein sequence ID" value="TraesCAD_scaffold_013375_01G000300.1"/>
    <property type="gene ID" value="TraesCAD_scaffold_013375_01G000300"/>
</dbReference>
<keyword evidence="2" id="KW-1185">Reference proteome</keyword>
<dbReference type="Proteomes" id="UP000019116">
    <property type="component" value="Chromosome 4A"/>
</dbReference>
<dbReference type="Gramene" id="TraesPARA_EIv1.0_1223680.1">
    <property type="protein sequence ID" value="TraesPARA_EIv1.0_1223680.1.CDS1"/>
    <property type="gene ID" value="TraesPARA_EIv1.0_1223680"/>
</dbReference>
<reference evidence="1" key="2">
    <citation type="submission" date="2018-10" db="UniProtKB">
        <authorList>
            <consortium name="EnsemblPlants"/>
        </authorList>
    </citation>
    <scope>IDENTIFICATION</scope>
</reference>
<dbReference type="Gramene" id="TraesCLE_scaffold_046922_01G000100.1">
    <property type="protein sequence ID" value="TraesCLE_scaffold_046922_01G000100.1"/>
    <property type="gene ID" value="TraesCLE_scaffold_046922_01G000100"/>
</dbReference>
<accession>A0A3B6I0Y9</accession>
<dbReference type="Gramene" id="TraesCS4A02G345800.1">
    <property type="protein sequence ID" value="TraesCS4A02G345800.1.cds1"/>
    <property type="gene ID" value="TraesCS4A02G345800"/>
</dbReference>
<dbReference type="Gramene" id="TraesROB_scaffold_009652_01G000300.1">
    <property type="protein sequence ID" value="TraesROB_scaffold_009652_01G000300.1"/>
    <property type="gene ID" value="TraesROB_scaffold_009652_01G000300"/>
</dbReference>
<dbReference type="OMA" id="ICEGQDE"/>
<dbReference type="Gramene" id="TraesJUL4A03G02184000.1">
    <property type="protein sequence ID" value="TraesJUL4A03G02184000.1.CDS1"/>
    <property type="gene ID" value="TraesJUL4A03G02184000"/>
</dbReference>